<dbReference type="GO" id="GO:0005829">
    <property type="term" value="C:cytosol"/>
    <property type="evidence" value="ECO:0007669"/>
    <property type="project" value="TreeGrafter"/>
</dbReference>
<dbReference type="CDD" id="cd02209">
    <property type="entry name" value="cupin_XRE_C"/>
    <property type="match status" value="1"/>
</dbReference>
<gene>
    <name evidence="4" type="ORF">DDE18_06860</name>
</gene>
<dbReference type="CDD" id="cd00093">
    <property type="entry name" value="HTH_XRE"/>
    <property type="match status" value="1"/>
</dbReference>
<organism evidence="4 5">
    <name type="scientific">Nocardioides gansuensis</name>
    <dbReference type="NCBI Taxonomy" id="2138300"/>
    <lineage>
        <taxon>Bacteria</taxon>
        <taxon>Bacillati</taxon>
        <taxon>Actinomycetota</taxon>
        <taxon>Actinomycetes</taxon>
        <taxon>Propionibacteriales</taxon>
        <taxon>Nocardioidaceae</taxon>
        <taxon>Nocardioides</taxon>
    </lineage>
</organism>
<comment type="caution">
    <text evidence="4">The sequence shown here is derived from an EMBL/GenBank/DDBJ whole genome shotgun (WGS) entry which is preliminary data.</text>
</comment>
<dbReference type="Pfam" id="PF13560">
    <property type="entry name" value="HTH_31"/>
    <property type="match status" value="1"/>
</dbReference>
<dbReference type="Proteomes" id="UP000246018">
    <property type="component" value="Unassembled WGS sequence"/>
</dbReference>
<reference evidence="4 5" key="1">
    <citation type="submission" date="2018-04" db="EMBL/GenBank/DDBJ databases">
        <title>Genome of Nocardioides gansuensis WSJ-1.</title>
        <authorList>
            <person name="Wu S."/>
            <person name="Wang G."/>
        </authorList>
    </citation>
    <scope>NUCLEOTIDE SEQUENCE [LARGE SCALE GENOMIC DNA]</scope>
    <source>
        <strain evidence="4 5">WSJ-1</strain>
    </source>
</reference>
<accession>A0A2T8FE47</accession>
<keyword evidence="1" id="KW-0238">DNA-binding</keyword>
<dbReference type="Gene3D" id="1.10.260.40">
    <property type="entry name" value="lambda repressor-like DNA-binding domains"/>
    <property type="match status" value="1"/>
</dbReference>
<dbReference type="Pfam" id="PF07883">
    <property type="entry name" value="Cupin_2"/>
    <property type="match status" value="1"/>
</dbReference>
<dbReference type="PANTHER" id="PTHR46797">
    <property type="entry name" value="HTH-TYPE TRANSCRIPTIONAL REGULATOR"/>
    <property type="match status" value="1"/>
</dbReference>
<evidence type="ECO:0000256" key="1">
    <source>
        <dbReference type="ARBA" id="ARBA00023125"/>
    </source>
</evidence>
<dbReference type="GO" id="GO:0003700">
    <property type="term" value="F:DNA-binding transcription factor activity"/>
    <property type="evidence" value="ECO:0007669"/>
    <property type="project" value="TreeGrafter"/>
</dbReference>
<dbReference type="SUPFAM" id="SSF51182">
    <property type="entry name" value="RmlC-like cupins"/>
    <property type="match status" value="1"/>
</dbReference>
<dbReference type="PANTHER" id="PTHR46797:SF1">
    <property type="entry name" value="METHYLPHOSPHONATE SYNTHASE"/>
    <property type="match status" value="1"/>
</dbReference>
<dbReference type="InterPro" id="IPR050807">
    <property type="entry name" value="TransReg_Diox_bact_type"/>
</dbReference>
<feature type="compositionally biased region" description="Polar residues" evidence="2">
    <location>
        <begin position="1"/>
        <end position="11"/>
    </location>
</feature>
<dbReference type="InterPro" id="IPR010982">
    <property type="entry name" value="Lambda_DNA-bd_dom_sf"/>
</dbReference>
<dbReference type="OrthoDB" id="5114244at2"/>
<evidence type="ECO:0000313" key="5">
    <source>
        <dbReference type="Proteomes" id="UP000246018"/>
    </source>
</evidence>
<dbReference type="EMBL" id="QDGZ01000002">
    <property type="protein sequence ID" value="PVG83991.1"/>
    <property type="molecule type" value="Genomic_DNA"/>
</dbReference>
<evidence type="ECO:0000259" key="3">
    <source>
        <dbReference type="PROSITE" id="PS50943"/>
    </source>
</evidence>
<dbReference type="SMART" id="SM00530">
    <property type="entry name" value="HTH_XRE"/>
    <property type="match status" value="1"/>
</dbReference>
<proteinExistence type="predicted"/>
<dbReference type="InterPro" id="IPR001387">
    <property type="entry name" value="Cro/C1-type_HTH"/>
</dbReference>
<feature type="domain" description="HTH cro/C1-type" evidence="3">
    <location>
        <begin position="34"/>
        <end position="88"/>
    </location>
</feature>
<evidence type="ECO:0000256" key="2">
    <source>
        <dbReference type="SAM" id="MobiDB-lite"/>
    </source>
</evidence>
<feature type="region of interest" description="Disordered" evidence="2">
    <location>
        <begin position="1"/>
        <end position="30"/>
    </location>
</feature>
<dbReference type="InterPro" id="IPR013096">
    <property type="entry name" value="Cupin_2"/>
</dbReference>
<dbReference type="InterPro" id="IPR011051">
    <property type="entry name" value="RmlC_Cupin_sf"/>
</dbReference>
<dbReference type="SUPFAM" id="SSF47413">
    <property type="entry name" value="lambda repressor-like DNA-binding domains"/>
    <property type="match status" value="1"/>
</dbReference>
<dbReference type="AlphaFoldDB" id="A0A2T8FE47"/>
<evidence type="ECO:0000313" key="4">
    <source>
        <dbReference type="EMBL" id="PVG83991.1"/>
    </source>
</evidence>
<keyword evidence="5" id="KW-1185">Reference proteome</keyword>
<dbReference type="Gene3D" id="2.60.120.10">
    <property type="entry name" value="Jelly Rolls"/>
    <property type="match status" value="1"/>
</dbReference>
<dbReference type="InterPro" id="IPR014710">
    <property type="entry name" value="RmlC-like_jellyroll"/>
</dbReference>
<sequence length="226" mass="24442">MAEQQLNSPGHPSQWVRRRNAVPTSHLPPIGERIRAERGRRGLTVRGLAGDAGVSASLISQIETAKAQPSVSTLYAIATALGIGVEDLLSEGGDGHPQAGRDDRADVGGVRRRVGPVVRPGDLEPIELESGVTWELLGQVPGVHTEFLRVTYPPGASSSSSDRLMRHPGTEYGYLVSGELVLTLGFEEHVLRPGDAISFESRTPHCYRNRSDEPAVGIWFVREDEP</sequence>
<name>A0A2T8FE47_9ACTN</name>
<protein>
    <submittedName>
        <fullName evidence="4">XRE family transcriptional regulator</fullName>
    </submittedName>
</protein>
<dbReference type="GO" id="GO:0003677">
    <property type="term" value="F:DNA binding"/>
    <property type="evidence" value="ECO:0007669"/>
    <property type="project" value="UniProtKB-KW"/>
</dbReference>
<dbReference type="PROSITE" id="PS50943">
    <property type="entry name" value="HTH_CROC1"/>
    <property type="match status" value="1"/>
</dbReference>